<dbReference type="AlphaFoldDB" id="A0A953JCA5"/>
<feature type="chain" id="PRO_5037926189" evidence="2">
    <location>
        <begin position="23"/>
        <end position="346"/>
    </location>
</feature>
<organism evidence="5 6">
    <name type="scientific">Candidatus Nitrobium versatile</name>
    <dbReference type="NCBI Taxonomy" id="2884831"/>
    <lineage>
        <taxon>Bacteria</taxon>
        <taxon>Pseudomonadati</taxon>
        <taxon>Nitrospirota</taxon>
        <taxon>Nitrospiria</taxon>
        <taxon>Nitrospirales</taxon>
        <taxon>Nitrospiraceae</taxon>
        <taxon>Candidatus Nitrobium</taxon>
    </lineage>
</organism>
<sequence>MKVLTTAFLLGCLLWAAGCASVGEPLLQGEEVLYDTTSFSFDRKNAPFAILPEYRIAPGDVLDVLFQTRTWEKKENFLLGIDHVISIKFVHAPELNVEEKVRPDGKISLPYRGNCYVLGKTVEELTAELKEYYGKILQNPDLYVLVPDYRSSIKDLKTDLHTAPRGLSRLVTVRPDGYVTFPMIGHVFVAGRTFEEVNRELNEKYDTILAGLHCDLFLEKHSGAKLYVLGDVARPGVYEMPKPLTVEQAVAMAGGFTYGAKKDTIIVVRKKGEKMVATRVDFSRAFREKEEYLFFYLSPDDIVYVPKRPITRAAELVRDLAEVVQFRGWSVGFNWELHSEPSRIVE</sequence>
<dbReference type="PANTHER" id="PTHR33619">
    <property type="entry name" value="POLYSACCHARIDE EXPORT PROTEIN GFCE-RELATED"/>
    <property type="match status" value="1"/>
</dbReference>
<gene>
    <name evidence="5" type="ORF">K8I29_03080</name>
</gene>
<feature type="domain" description="Polysaccharide export protein N-terminal" evidence="3">
    <location>
        <begin position="167"/>
        <end position="207"/>
    </location>
</feature>
<evidence type="ECO:0000256" key="1">
    <source>
        <dbReference type="ARBA" id="ARBA00022729"/>
    </source>
</evidence>
<feature type="domain" description="Polysaccharide export protein N-terminal" evidence="3">
    <location>
        <begin position="74"/>
        <end position="146"/>
    </location>
</feature>
<dbReference type="PROSITE" id="PS51257">
    <property type="entry name" value="PROKAR_LIPOPROTEIN"/>
    <property type="match status" value="1"/>
</dbReference>
<proteinExistence type="predicted"/>
<dbReference type="Gene3D" id="3.30.1950.10">
    <property type="entry name" value="wza like domain"/>
    <property type="match status" value="2"/>
</dbReference>
<accession>A0A953JCA5</accession>
<comment type="caution">
    <text evidence="5">The sequence shown here is derived from an EMBL/GenBank/DDBJ whole genome shotgun (WGS) entry which is preliminary data.</text>
</comment>
<evidence type="ECO:0000313" key="5">
    <source>
        <dbReference type="EMBL" id="MBZ0155181.1"/>
    </source>
</evidence>
<reference evidence="5" key="1">
    <citation type="journal article" date="2021" name="bioRxiv">
        <title>Unraveling nitrogen, sulfur and carbon metabolic pathways and microbial community transcriptional responses to substrate deprivation and toxicity stresses in a bioreactor mimicking anoxic brackish coastal sediment conditions.</title>
        <authorList>
            <person name="Martins P.D."/>
            <person name="Echeveste M.J."/>
            <person name="Arshad A."/>
            <person name="Kurth J."/>
            <person name="Ouboter H."/>
            <person name="Jetten M.S.M."/>
            <person name="Welte C.U."/>
        </authorList>
    </citation>
    <scope>NUCLEOTIDE SEQUENCE</scope>
    <source>
        <strain evidence="5">MAG_39</strain>
    </source>
</reference>
<dbReference type="InterPro" id="IPR049712">
    <property type="entry name" value="Poly_export"/>
</dbReference>
<dbReference type="Pfam" id="PF10531">
    <property type="entry name" value="SLBB"/>
    <property type="match status" value="1"/>
</dbReference>
<dbReference type="Pfam" id="PF02563">
    <property type="entry name" value="Poly_export"/>
    <property type="match status" value="2"/>
</dbReference>
<dbReference type="InterPro" id="IPR019554">
    <property type="entry name" value="Soluble_ligand-bd"/>
</dbReference>
<evidence type="ECO:0000259" key="3">
    <source>
        <dbReference type="Pfam" id="PF02563"/>
    </source>
</evidence>
<evidence type="ECO:0000313" key="6">
    <source>
        <dbReference type="Proteomes" id="UP000705867"/>
    </source>
</evidence>
<dbReference type="Gene3D" id="3.10.560.10">
    <property type="entry name" value="Outer membrane lipoprotein wza domain like"/>
    <property type="match status" value="1"/>
</dbReference>
<dbReference type="InterPro" id="IPR003715">
    <property type="entry name" value="Poly_export_N"/>
</dbReference>
<feature type="domain" description="Soluble ligand binding" evidence="4">
    <location>
        <begin position="226"/>
        <end position="275"/>
    </location>
</feature>
<feature type="signal peptide" evidence="2">
    <location>
        <begin position="1"/>
        <end position="22"/>
    </location>
</feature>
<protein>
    <submittedName>
        <fullName evidence="5">Polysaccharide biosynthesis/export family protein</fullName>
    </submittedName>
</protein>
<dbReference type="Proteomes" id="UP000705867">
    <property type="component" value="Unassembled WGS sequence"/>
</dbReference>
<evidence type="ECO:0000256" key="2">
    <source>
        <dbReference type="SAM" id="SignalP"/>
    </source>
</evidence>
<reference evidence="5" key="2">
    <citation type="submission" date="2021-08" db="EMBL/GenBank/DDBJ databases">
        <authorList>
            <person name="Dalcin Martins P."/>
        </authorList>
    </citation>
    <scope>NUCLEOTIDE SEQUENCE</scope>
    <source>
        <strain evidence="5">MAG_39</strain>
    </source>
</reference>
<dbReference type="GO" id="GO:0015159">
    <property type="term" value="F:polysaccharide transmembrane transporter activity"/>
    <property type="evidence" value="ECO:0007669"/>
    <property type="project" value="InterPro"/>
</dbReference>
<name>A0A953JCA5_9BACT</name>
<evidence type="ECO:0000259" key="4">
    <source>
        <dbReference type="Pfam" id="PF10531"/>
    </source>
</evidence>
<dbReference type="EMBL" id="JAIOIV010000026">
    <property type="protein sequence ID" value="MBZ0155181.1"/>
    <property type="molecule type" value="Genomic_DNA"/>
</dbReference>
<keyword evidence="1 2" id="KW-0732">Signal</keyword>
<dbReference type="PANTHER" id="PTHR33619:SF3">
    <property type="entry name" value="POLYSACCHARIDE EXPORT PROTEIN GFCE-RELATED"/>
    <property type="match status" value="1"/>
</dbReference>